<feature type="domain" description="Amidohydrolase-related" evidence="1">
    <location>
        <begin position="7"/>
        <end position="257"/>
    </location>
</feature>
<comment type="caution">
    <text evidence="2">The sequence shown here is derived from an EMBL/GenBank/DDBJ whole genome shotgun (WGS) entry which is preliminary data.</text>
</comment>
<sequence>MTSAPSIDTHAHVFRRGLTLSATRRYTPSYDSDVDAYLAQLDANGLTRGVLVQPSFLGTDNSFMLDALAEHPDRLRGVVVIDPNDDHDVDKLHAQGARGIRLNLIGAGIPDLERPEWRNLERRIGQLGWHLEIQAKGDQWDRLASRISAWRTPVVIDHLGLPAVEDPRAVEVIIGLGALDHVWTKVSAPYRSSNPTPTLARYLDLYGTRNLLFGTDWPFTGHEEGRSMGAQIAWARSVLGDQAFDVTLPRNAQRLLDWN</sequence>
<dbReference type="SUPFAM" id="SSF51556">
    <property type="entry name" value="Metallo-dependent hydrolases"/>
    <property type="match status" value="1"/>
</dbReference>
<protein>
    <submittedName>
        <fullName evidence="2">Amidohydrolase family protein</fullName>
    </submittedName>
</protein>
<dbReference type="InterPro" id="IPR006680">
    <property type="entry name" value="Amidohydro-rel"/>
</dbReference>
<dbReference type="RefSeq" id="WP_317545926.1">
    <property type="nucleotide sequence ID" value="NZ_JAWLKB010000048.1"/>
</dbReference>
<reference evidence="2 3" key="1">
    <citation type="submission" date="2023-10" db="EMBL/GenBank/DDBJ databases">
        <title>Development of a sustainable strategy for remediation of hydrocarbon-contaminated territories based on the waste exchange concept.</title>
        <authorList>
            <person name="Krivoruchko A."/>
        </authorList>
    </citation>
    <scope>NUCLEOTIDE SEQUENCE [LARGE SCALE GENOMIC DNA]</scope>
    <source>
        <strain evidence="2 3">IEGM 1203</strain>
    </source>
</reference>
<dbReference type="Pfam" id="PF04909">
    <property type="entry name" value="Amidohydro_2"/>
    <property type="match status" value="1"/>
</dbReference>
<evidence type="ECO:0000259" key="1">
    <source>
        <dbReference type="Pfam" id="PF04909"/>
    </source>
</evidence>
<evidence type="ECO:0000313" key="2">
    <source>
        <dbReference type="EMBL" id="MDV6271463.1"/>
    </source>
</evidence>
<dbReference type="PANTHER" id="PTHR35563:SF2">
    <property type="entry name" value="BARREL METAL-DEPENDENT HYDROLASE, PUTATIVE (AFU_ORTHOLOGUE AFUA_1G16240)-RELATED"/>
    <property type="match status" value="1"/>
</dbReference>
<gene>
    <name evidence="2" type="ORF">R3Q16_33180</name>
</gene>
<dbReference type="InterPro" id="IPR052358">
    <property type="entry name" value="Aro_Compnd_Degr_Hydrolases"/>
</dbReference>
<proteinExistence type="predicted"/>
<evidence type="ECO:0000313" key="3">
    <source>
        <dbReference type="Proteomes" id="UP001185927"/>
    </source>
</evidence>
<dbReference type="PANTHER" id="PTHR35563">
    <property type="entry name" value="BARREL METAL-DEPENDENT HYDROLASE, PUTATIVE (AFU_ORTHOLOGUE AFUA_1G16240)-RELATED"/>
    <property type="match status" value="1"/>
</dbReference>
<accession>A0ABU4C5J8</accession>
<dbReference type="Proteomes" id="UP001185927">
    <property type="component" value="Unassembled WGS sequence"/>
</dbReference>
<dbReference type="Gene3D" id="3.20.20.140">
    <property type="entry name" value="Metal-dependent hydrolases"/>
    <property type="match status" value="1"/>
</dbReference>
<name>A0ABU4C5J8_RHOGO</name>
<dbReference type="EMBL" id="JAWLKB010000048">
    <property type="protein sequence ID" value="MDV6271463.1"/>
    <property type="molecule type" value="Genomic_DNA"/>
</dbReference>
<keyword evidence="3" id="KW-1185">Reference proteome</keyword>
<organism evidence="2 3">
    <name type="scientific">Rhodococcus globerulus</name>
    <dbReference type="NCBI Taxonomy" id="33008"/>
    <lineage>
        <taxon>Bacteria</taxon>
        <taxon>Bacillati</taxon>
        <taxon>Actinomycetota</taxon>
        <taxon>Actinomycetes</taxon>
        <taxon>Mycobacteriales</taxon>
        <taxon>Nocardiaceae</taxon>
        <taxon>Rhodococcus</taxon>
    </lineage>
</organism>
<dbReference type="InterPro" id="IPR032466">
    <property type="entry name" value="Metal_Hydrolase"/>
</dbReference>